<feature type="transmembrane region" description="Helical" evidence="7">
    <location>
        <begin position="176"/>
        <end position="193"/>
    </location>
</feature>
<sequence length="589" mass="65068">MEPVKSKNSVVEVGPNISKSKTTEFYDLEKNAVIEADQQSNEYATSGDDNPKRGSWAWFISKVPYRKVLVHVFLGMFFTAWWLSIVIQKKHRHQWLIPTILWGCIMVRLITLYWRVLHQLLHIVSYPWNYCTDLIYKVLPKRTHRLLVGGSITIAVMLVGSFVPTETPYSKREDRAVSFFGVIVALVGLWATSRNRSKINWNTVIGGTLMQFIVALFVLRTKAGYDIFNFISLLARLLLGFAKDGVAFLTDSDTSELGWFFFSVIPAVVFFVAFVHIWFYFGVIQWAIGKFAYFFFWSLKVSGAEAIATAASPFIGQGESAILVKDFLPYLTKAELHQVMCSGFATISGSVLVGYIGLGLNAQAMVSSCVMSIPCSLAVSKLRYPEEEEPLTAGKIVFPKKEEGEDSPKNVLHAYSIGASLGLRIGGTLMVQCMCVIALVALINGLLTWFGNFWNIHELTLELMLSYILYPVGFLLGTPRNEILAVSKLIGTKTIQNEFVAYSMLINDAPYNKLSDRGTLIATYALCGFSNLGSVGINIGVLSALCPTRVKDITGTIASAFFAGAIATLISAAIAGMVIHDLGGFISRS</sequence>
<evidence type="ECO:0000256" key="3">
    <source>
        <dbReference type="ARBA" id="ARBA00022475"/>
    </source>
</evidence>
<feature type="transmembrane region" description="Helical" evidence="7">
    <location>
        <begin position="429"/>
        <end position="447"/>
    </location>
</feature>
<accession>G3B2I8</accession>
<feature type="transmembrane region" description="Helical" evidence="7">
    <location>
        <begin position="199"/>
        <end position="219"/>
    </location>
</feature>
<dbReference type="GO" id="GO:0005337">
    <property type="term" value="F:nucleoside transmembrane transporter activity"/>
    <property type="evidence" value="ECO:0007669"/>
    <property type="project" value="InterPro"/>
</dbReference>
<feature type="transmembrane region" description="Helical" evidence="7">
    <location>
        <begin position="336"/>
        <end position="358"/>
    </location>
</feature>
<evidence type="ECO:0000313" key="12">
    <source>
        <dbReference type="Proteomes" id="UP000000707"/>
    </source>
</evidence>
<dbReference type="InterPro" id="IPR002668">
    <property type="entry name" value="CNT_N_dom"/>
</dbReference>
<dbReference type="Proteomes" id="UP000000707">
    <property type="component" value="Unassembled WGS sequence"/>
</dbReference>
<keyword evidence="4 7" id="KW-0812">Transmembrane</keyword>
<evidence type="ECO:0000256" key="2">
    <source>
        <dbReference type="ARBA" id="ARBA00009033"/>
    </source>
</evidence>
<evidence type="ECO:0000256" key="6">
    <source>
        <dbReference type="ARBA" id="ARBA00023136"/>
    </source>
</evidence>
<keyword evidence="12" id="KW-1185">Reference proteome</keyword>
<dbReference type="InterPro" id="IPR011642">
    <property type="entry name" value="Gate_dom"/>
</dbReference>
<evidence type="ECO:0000259" key="9">
    <source>
        <dbReference type="Pfam" id="PF07662"/>
    </source>
</evidence>
<feature type="domain" description="Nucleoside transporter/FeoB GTPase Gate" evidence="10">
    <location>
        <begin position="261"/>
        <end position="358"/>
    </location>
</feature>
<dbReference type="GeneID" id="18248785"/>
<comment type="similarity">
    <text evidence="2">Belongs to the concentrative nucleoside transporter (CNT) (TC 2.A.41) family.</text>
</comment>
<feature type="transmembrane region" description="Helical" evidence="7">
    <location>
        <begin position="521"/>
        <end position="545"/>
    </location>
</feature>
<evidence type="ECO:0000313" key="11">
    <source>
        <dbReference type="EMBL" id="EGV64686.1"/>
    </source>
</evidence>
<dbReference type="InterPro" id="IPR008276">
    <property type="entry name" value="C_nuclsd_transpt"/>
</dbReference>
<dbReference type="GO" id="GO:0015293">
    <property type="term" value="F:symporter activity"/>
    <property type="evidence" value="ECO:0007669"/>
    <property type="project" value="TreeGrafter"/>
</dbReference>
<feature type="transmembrane region" description="Helical" evidence="7">
    <location>
        <begin position="293"/>
        <end position="316"/>
    </location>
</feature>
<dbReference type="Pfam" id="PF07662">
    <property type="entry name" value="Nucleos_tra2_C"/>
    <property type="match status" value="1"/>
</dbReference>
<dbReference type="STRING" id="590646.G3B2I8"/>
<evidence type="ECO:0008006" key="13">
    <source>
        <dbReference type="Google" id="ProtNLM"/>
    </source>
</evidence>
<keyword evidence="6 7" id="KW-0472">Membrane</keyword>
<dbReference type="RefSeq" id="XP_006685492.1">
    <property type="nucleotide sequence ID" value="XM_006685429.1"/>
</dbReference>
<dbReference type="OrthoDB" id="6075923at2759"/>
<evidence type="ECO:0000256" key="4">
    <source>
        <dbReference type="ARBA" id="ARBA00022692"/>
    </source>
</evidence>
<evidence type="ECO:0000256" key="7">
    <source>
        <dbReference type="SAM" id="Phobius"/>
    </source>
</evidence>
<dbReference type="AlphaFoldDB" id="G3B2I8"/>
<feature type="domain" description="Concentrative nucleoside transporter C-terminal" evidence="9">
    <location>
        <begin position="365"/>
        <end position="576"/>
    </location>
</feature>
<evidence type="ECO:0000256" key="5">
    <source>
        <dbReference type="ARBA" id="ARBA00022989"/>
    </source>
</evidence>
<dbReference type="KEGG" id="cten:18248785"/>
<dbReference type="eggNOG" id="KOG3747">
    <property type="taxonomic scope" value="Eukaryota"/>
</dbReference>
<reference evidence="11 12" key="1">
    <citation type="journal article" date="2011" name="Proc. Natl. Acad. Sci. U.S.A.">
        <title>Comparative genomics of xylose-fermenting fungi for enhanced biofuel production.</title>
        <authorList>
            <person name="Wohlbach D.J."/>
            <person name="Kuo A."/>
            <person name="Sato T.K."/>
            <person name="Potts K.M."/>
            <person name="Salamov A.A."/>
            <person name="LaButti K.M."/>
            <person name="Sun H."/>
            <person name="Clum A."/>
            <person name="Pangilinan J.L."/>
            <person name="Lindquist E.A."/>
            <person name="Lucas S."/>
            <person name="Lapidus A."/>
            <person name="Jin M."/>
            <person name="Gunawan C."/>
            <person name="Balan V."/>
            <person name="Dale B.E."/>
            <person name="Jeffries T.W."/>
            <person name="Zinkel R."/>
            <person name="Barry K.W."/>
            <person name="Grigoriev I.V."/>
            <person name="Gasch A.P."/>
        </authorList>
    </citation>
    <scope>NUCLEOTIDE SEQUENCE [LARGE SCALE GENOMIC DNA]</scope>
    <source>
        <strain evidence="12">ATCC 10573 / BCRC 21748 / CBS 615 / JCM 9827 / NBRC 10315 / NRRL Y-1498 / VKM Y-70</strain>
    </source>
</reference>
<evidence type="ECO:0000259" key="8">
    <source>
        <dbReference type="Pfam" id="PF01773"/>
    </source>
</evidence>
<organism evidence="12">
    <name type="scientific">Candida tenuis (strain ATCC 10573 / BCRC 21748 / CBS 615 / JCM 9827 / NBRC 10315 / NRRL Y-1498 / VKM Y-70)</name>
    <name type="common">Yeast</name>
    <name type="synonym">Yamadazyma tenuis</name>
    <dbReference type="NCBI Taxonomy" id="590646"/>
    <lineage>
        <taxon>Eukaryota</taxon>
        <taxon>Fungi</taxon>
        <taxon>Dikarya</taxon>
        <taxon>Ascomycota</taxon>
        <taxon>Saccharomycotina</taxon>
        <taxon>Pichiomycetes</taxon>
        <taxon>Debaryomycetaceae</taxon>
        <taxon>Yamadazyma</taxon>
    </lineage>
</organism>
<feature type="transmembrane region" description="Helical" evidence="7">
    <location>
        <begin position="68"/>
        <end position="87"/>
    </location>
</feature>
<dbReference type="Pfam" id="PF07670">
    <property type="entry name" value="Gate"/>
    <property type="match status" value="1"/>
</dbReference>
<name>G3B2I8_CANTC</name>
<dbReference type="HOGENOM" id="CLU_016813_1_1_1"/>
<evidence type="ECO:0000259" key="10">
    <source>
        <dbReference type="Pfam" id="PF07670"/>
    </source>
</evidence>
<dbReference type="EMBL" id="GL996515">
    <property type="protein sequence ID" value="EGV64686.1"/>
    <property type="molecule type" value="Genomic_DNA"/>
</dbReference>
<keyword evidence="5 7" id="KW-1133">Transmembrane helix</keyword>
<feature type="domain" description="Concentrative nucleoside transporter N-terminal" evidence="8">
    <location>
        <begin position="180"/>
        <end position="251"/>
    </location>
</feature>
<feature type="transmembrane region" description="Helical" evidence="7">
    <location>
        <begin position="99"/>
        <end position="117"/>
    </location>
</feature>
<gene>
    <name evidence="11" type="ORF">CANTEDRAFT_120533</name>
</gene>
<feature type="transmembrane region" description="Helical" evidence="7">
    <location>
        <begin position="257"/>
        <end position="281"/>
    </location>
</feature>
<protein>
    <recommendedName>
        <fullName evidence="13">H+/nucleoside cotransporter</fullName>
    </recommendedName>
</protein>
<dbReference type="InterPro" id="IPR011657">
    <property type="entry name" value="CNT_C_dom"/>
</dbReference>
<dbReference type="GO" id="GO:0005886">
    <property type="term" value="C:plasma membrane"/>
    <property type="evidence" value="ECO:0007669"/>
    <property type="project" value="UniProtKB-SubCell"/>
</dbReference>
<evidence type="ECO:0000256" key="1">
    <source>
        <dbReference type="ARBA" id="ARBA00004651"/>
    </source>
</evidence>
<keyword evidence="3" id="KW-1003">Cell membrane</keyword>
<feature type="transmembrane region" description="Helical" evidence="7">
    <location>
        <begin position="557"/>
        <end position="579"/>
    </location>
</feature>
<proteinExistence type="inferred from homology"/>
<dbReference type="PANTHER" id="PTHR10590:SF4">
    <property type="entry name" value="SOLUTE CARRIER FAMILY 28 MEMBER 3"/>
    <property type="match status" value="1"/>
</dbReference>
<comment type="subcellular location">
    <subcellularLocation>
        <location evidence="1">Cell membrane</location>
        <topology evidence="1">Multi-pass membrane protein</topology>
    </subcellularLocation>
</comment>
<dbReference type="Pfam" id="PF01773">
    <property type="entry name" value="Nucleos_tra2_N"/>
    <property type="match status" value="1"/>
</dbReference>
<dbReference type="PANTHER" id="PTHR10590">
    <property type="entry name" value="SODIUM/NUCLEOSIDE COTRANSPORTER"/>
    <property type="match status" value="1"/>
</dbReference>
<feature type="transmembrane region" description="Helical" evidence="7">
    <location>
        <begin position="146"/>
        <end position="164"/>
    </location>
</feature>